<evidence type="ECO:0000313" key="2">
    <source>
        <dbReference type="EMBL" id="GGL91982.1"/>
    </source>
</evidence>
<dbReference type="InterPro" id="IPR027470">
    <property type="entry name" value="Cation_efflux_CTD"/>
</dbReference>
<evidence type="ECO:0000259" key="1">
    <source>
        <dbReference type="Pfam" id="PF16916"/>
    </source>
</evidence>
<feature type="domain" description="Cation efflux protein cytoplasmic" evidence="1">
    <location>
        <begin position="3"/>
        <end position="57"/>
    </location>
</feature>
<proteinExistence type="predicted"/>
<gene>
    <name evidence="2" type="ORF">GCM10011594_09690</name>
</gene>
<name>A0A917SRX9_9ACTN</name>
<dbReference type="Pfam" id="PF16916">
    <property type="entry name" value="ZT_dimer"/>
    <property type="match status" value="1"/>
</dbReference>
<sequence>MARLRLRWIGHTLYAEADIRVDPGLSVGQAHDVAHRAEAHLVSHLPRVAGVTIHTGPATG</sequence>
<dbReference type="Proteomes" id="UP000655208">
    <property type="component" value="Unassembled WGS sequence"/>
</dbReference>
<reference evidence="2" key="2">
    <citation type="submission" date="2020-09" db="EMBL/GenBank/DDBJ databases">
        <authorList>
            <person name="Sun Q."/>
            <person name="Zhou Y."/>
        </authorList>
    </citation>
    <scope>NUCLEOTIDE SEQUENCE</scope>
    <source>
        <strain evidence="2">CGMCC 4.7308</strain>
    </source>
</reference>
<accession>A0A917SRX9</accession>
<dbReference type="InterPro" id="IPR036837">
    <property type="entry name" value="Cation_efflux_CTD_sf"/>
</dbReference>
<dbReference type="Gene3D" id="3.30.70.1350">
    <property type="entry name" value="Cation efflux protein, cytoplasmic domain"/>
    <property type="match status" value="1"/>
</dbReference>
<reference evidence="2" key="1">
    <citation type="journal article" date="2014" name="Int. J. Syst. Evol. Microbiol.">
        <title>Complete genome sequence of Corynebacterium casei LMG S-19264T (=DSM 44701T), isolated from a smear-ripened cheese.</title>
        <authorList>
            <consortium name="US DOE Joint Genome Institute (JGI-PGF)"/>
            <person name="Walter F."/>
            <person name="Albersmeier A."/>
            <person name="Kalinowski J."/>
            <person name="Ruckert C."/>
        </authorList>
    </citation>
    <scope>NUCLEOTIDE SEQUENCE</scope>
    <source>
        <strain evidence="2">CGMCC 4.7308</strain>
    </source>
</reference>
<organism evidence="2 3">
    <name type="scientific">Nakamurella endophytica</name>
    <dbReference type="NCBI Taxonomy" id="1748367"/>
    <lineage>
        <taxon>Bacteria</taxon>
        <taxon>Bacillati</taxon>
        <taxon>Actinomycetota</taxon>
        <taxon>Actinomycetes</taxon>
        <taxon>Nakamurellales</taxon>
        <taxon>Nakamurellaceae</taxon>
        <taxon>Nakamurella</taxon>
    </lineage>
</organism>
<dbReference type="EMBL" id="BMNA01000002">
    <property type="protein sequence ID" value="GGL91982.1"/>
    <property type="molecule type" value="Genomic_DNA"/>
</dbReference>
<protein>
    <recommendedName>
        <fullName evidence="1">Cation efflux protein cytoplasmic domain-containing protein</fullName>
    </recommendedName>
</protein>
<dbReference type="AlphaFoldDB" id="A0A917SRX9"/>
<keyword evidence="3" id="KW-1185">Reference proteome</keyword>
<dbReference type="SUPFAM" id="SSF160240">
    <property type="entry name" value="Cation efflux protein cytoplasmic domain-like"/>
    <property type="match status" value="1"/>
</dbReference>
<evidence type="ECO:0000313" key="3">
    <source>
        <dbReference type="Proteomes" id="UP000655208"/>
    </source>
</evidence>
<comment type="caution">
    <text evidence="2">The sequence shown here is derived from an EMBL/GenBank/DDBJ whole genome shotgun (WGS) entry which is preliminary data.</text>
</comment>
<dbReference type="RefSeq" id="WP_188940382.1">
    <property type="nucleotide sequence ID" value="NZ_BMNA01000002.1"/>
</dbReference>